<evidence type="ECO:0000256" key="1">
    <source>
        <dbReference type="SAM" id="MobiDB-lite"/>
    </source>
</evidence>
<sequence>MFSYIVTRLLWDHRQVAPQGSEIVLPNVLPVDRHPSGRRLVESLYEGDNRAFSATARAHEGEGFTRAGSEGEVSEDGEIGPGRVREVNVPELDLAPDAVGGGARGRVVGLDLGFAVEEGEDGTHGSAALDEVGGEGESLGGAVGRDHEDHEDADGSGEVGEAVADEPRGVPEAEGIGSVEGELGQPVTAARDLAHPERAAKWGPKARGEEGRDLGLRVEGGNRAEVGDGLAGKLGRLRVGGLEVAGESIHEHFLFSCTPMSTSASRHCSTNPAVQATIISAEFCMITDILSPIADRTLFASSASLAATLELSFSSESNHAISFLITASNIFSRTRLVRFSPTVSQK</sequence>
<organism evidence="2 3">
    <name type="scientific">Striga asiatica</name>
    <name type="common">Asiatic witchweed</name>
    <name type="synonym">Buchnera asiatica</name>
    <dbReference type="NCBI Taxonomy" id="4170"/>
    <lineage>
        <taxon>Eukaryota</taxon>
        <taxon>Viridiplantae</taxon>
        <taxon>Streptophyta</taxon>
        <taxon>Embryophyta</taxon>
        <taxon>Tracheophyta</taxon>
        <taxon>Spermatophyta</taxon>
        <taxon>Magnoliopsida</taxon>
        <taxon>eudicotyledons</taxon>
        <taxon>Gunneridae</taxon>
        <taxon>Pentapetalae</taxon>
        <taxon>asterids</taxon>
        <taxon>lamiids</taxon>
        <taxon>Lamiales</taxon>
        <taxon>Orobanchaceae</taxon>
        <taxon>Buchnereae</taxon>
        <taxon>Striga</taxon>
    </lineage>
</organism>
<accession>A0A5A7RCI8</accession>
<dbReference type="EMBL" id="BKCP01011070">
    <property type="protein sequence ID" value="GER54297.1"/>
    <property type="molecule type" value="Genomic_DNA"/>
</dbReference>
<feature type="region of interest" description="Disordered" evidence="1">
    <location>
        <begin position="61"/>
        <end position="82"/>
    </location>
</feature>
<protein>
    <submittedName>
        <fullName evidence="2">Uncharacterized protein</fullName>
    </submittedName>
</protein>
<reference evidence="3" key="1">
    <citation type="journal article" date="2019" name="Curr. Biol.">
        <title>Genome Sequence of Striga asiatica Provides Insight into the Evolution of Plant Parasitism.</title>
        <authorList>
            <person name="Yoshida S."/>
            <person name="Kim S."/>
            <person name="Wafula E.K."/>
            <person name="Tanskanen J."/>
            <person name="Kim Y.M."/>
            <person name="Honaas L."/>
            <person name="Yang Z."/>
            <person name="Spallek T."/>
            <person name="Conn C.E."/>
            <person name="Ichihashi Y."/>
            <person name="Cheong K."/>
            <person name="Cui S."/>
            <person name="Der J.P."/>
            <person name="Gundlach H."/>
            <person name="Jiao Y."/>
            <person name="Hori C."/>
            <person name="Ishida J.K."/>
            <person name="Kasahara H."/>
            <person name="Kiba T."/>
            <person name="Kim M.S."/>
            <person name="Koo N."/>
            <person name="Laohavisit A."/>
            <person name="Lee Y.H."/>
            <person name="Lumba S."/>
            <person name="McCourt P."/>
            <person name="Mortimer J.C."/>
            <person name="Mutuku J.M."/>
            <person name="Nomura T."/>
            <person name="Sasaki-Sekimoto Y."/>
            <person name="Seto Y."/>
            <person name="Wang Y."/>
            <person name="Wakatake T."/>
            <person name="Sakakibara H."/>
            <person name="Demura T."/>
            <person name="Yamaguchi S."/>
            <person name="Yoneyama K."/>
            <person name="Manabe R.I."/>
            <person name="Nelson D.C."/>
            <person name="Schulman A.H."/>
            <person name="Timko M.P."/>
            <person name="dePamphilis C.W."/>
            <person name="Choi D."/>
            <person name="Shirasu K."/>
        </authorList>
    </citation>
    <scope>NUCLEOTIDE SEQUENCE [LARGE SCALE GENOMIC DNA]</scope>
    <source>
        <strain evidence="3">cv. UVA1</strain>
    </source>
</reference>
<evidence type="ECO:0000313" key="3">
    <source>
        <dbReference type="Proteomes" id="UP000325081"/>
    </source>
</evidence>
<comment type="caution">
    <text evidence="2">The sequence shown here is derived from an EMBL/GenBank/DDBJ whole genome shotgun (WGS) entry which is preliminary data.</text>
</comment>
<dbReference type="Proteomes" id="UP000325081">
    <property type="component" value="Unassembled WGS sequence"/>
</dbReference>
<gene>
    <name evidence="2" type="ORF">STAS_31875</name>
</gene>
<name>A0A5A7RCI8_STRAF</name>
<proteinExistence type="predicted"/>
<dbReference type="AlphaFoldDB" id="A0A5A7RCI8"/>
<feature type="region of interest" description="Disordered" evidence="1">
    <location>
        <begin position="118"/>
        <end position="184"/>
    </location>
</feature>
<evidence type="ECO:0000313" key="2">
    <source>
        <dbReference type="EMBL" id="GER54297.1"/>
    </source>
</evidence>
<keyword evidence="3" id="KW-1185">Reference proteome</keyword>